<dbReference type="AlphaFoldDB" id="A0A8J5Y2I6"/>
<evidence type="ECO:0000313" key="3">
    <source>
        <dbReference type="EMBL" id="KAG8470059.1"/>
    </source>
</evidence>
<dbReference type="OrthoDB" id="10636863at2759"/>
<feature type="region of interest" description="Disordered" evidence="1">
    <location>
        <begin position="353"/>
        <end position="372"/>
    </location>
</feature>
<organism evidence="3 4">
    <name type="scientific">Diacronema lutheri</name>
    <name type="common">Unicellular marine alga</name>
    <name type="synonym">Monochrysis lutheri</name>
    <dbReference type="NCBI Taxonomy" id="2081491"/>
    <lineage>
        <taxon>Eukaryota</taxon>
        <taxon>Haptista</taxon>
        <taxon>Haptophyta</taxon>
        <taxon>Pavlovophyceae</taxon>
        <taxon>Pavlovales</taxon>
        <taxon>Pavlovaceae</taxon>
        <taxon>Diacronema</taxon>
    </lineage>
</organism>
<comment type="caution">
    <text evidence="3">The sequence shown here is derived from an EMBL/GenBank/DDBJ whole genome shotgun (WGS) entry which is preliminary data.</text>
</comment>
<keyword evidence="2" id="KW-0472">Membrane</keyword>
<proteinExistence type="predicted"/>
<sequence>MSFEAAADAAIEVLLVVAIAVSTSWSVLTLSTEQRSSSPVAVALVSGAIGLSVVAACAALALVWAARARVDGAAPRAMLGVAFVGFIAGVLTAVPAEWRLAFEPCCVSVFRMQRLAAAQCALAAHVALVALRARLVIRWRPARAAGAPSVMHVRPAGRAGAPAAATAAAAGSELSGVAPSSFPFPRVAAPIEGLPVALLWEAASWALTLGAILTVNWGFVTCSDFVSGCASFHSWAIEWTVFALWPLGSAVATSALAAASRVWGGRACRALECGVPFELTLARALAVGQSAAAGILLAVVAANEGYGTSGAGPLGADLQLGPGIGSLGLHLALAVMRIRDAARVRARTTVVAGTARSRRASRGDVPNEERRA</sequence>
<reference evidence="3" key="1">
    <citation type="submission" date="2021-05" db="EMBL/GenBank/DDBJ databases">
        <title>The genome of the haptophyte Pavlova lutheri (Diacronema luteri, Pavlovales) - a model for lipid biosynthesis in eukaryotic algae.</title>
        <authorList>
            <person name="Hulatt C.J."/>
            <person name="Posewitz M.C."/>
        </authorList>
    </citation>
    <scope>NUCLEOTIDE SEQUENCE</scope>
    <source>
        <strain evidence="3">NIVA-4/92</strain>
    </source>
</reference>
<feature type="transmembrane region" description="Helical" evidence="2">
    <location>
        <begin position="320"/>
        <end position="338"/>
    </location>
</feature>
<feature type="transmembrane region" description="Helical" evidence="2">
    <location>
        <begin position="280"/>
        <end position="300"/>
    </location>
</feature>
<dbReference type="Proteomes" id="UP000751190">
    <property type="component" value="Unassembled WGS sequence"/>
</dbReference>
<keyword evidence="2" id="KW-0812">Transmembrane</keyword>
<accession>A0A8J5Y2I6</accession>
<keyword evidence="2" id="KW-1133">Transmembrane helix</keyword>
<feature type="transmembrane region" description="Helical" evidence="2">
    <location>
        <begin position="196"/>
        <end position="219"/>
    </location>
</feature>
<protein>
    <submittedName>
        <fullName evidence="3">Uncharacterized protein</fullName>
    </submittedName>
</protein>
<feature type="transmembrane region" description="Helical" evidence="2">
    <location>
        <begin position="116"/>
        <end position="133"/>
    </location>
</feature>
<feature type="transmembrane region" description="Helical" evidence="2">
    <location>
        <begin position="239"/>
        <end position="259"/>
    </location>
</feature>
<gene>
    <name evidence="3" type="ORF">KFE25_008480</name>
</gene>
<feature type="transmembrane region" description="Helical" evidence="2">
    <location>
        <begin position="77"/>
        <end position="96"/>
    </location>
</feature>
<feature type="transmembrane region" description="Helical" evidence="2">
    <location>
        <begin position="40"/>
        <end position="65"/>
    </location>
</feature>
<feature type="transmembrane region" description="Helical" evidence="2">
    <location>
        <begin position="9"/>
        <end position="28"/>
    </location>
</feature>
<name>A0A8J5Y2I6_DIALT</name>
<dbReference type="EMBL" id="JAGTXO010000001">
    <property type="protein sequence ID" value="KAG8470059.1"/>
    <property type="molecule type" value="Genomic_DNA"/>
</dbReference>
<feature type="compositionally biased region" description="Basic and acidic residues" evidence="1">
    <location>
        <begin position="361"/>
        <end position="372"/>
    </location>
</feature>
<evidence type="ECO:0000256" key="2">
    <source>
        <dbReference type="SAM" id="Phobius"/>
    </source>
</evidence>
<keyword evidence="4" id="KW-1185">Reference proteome</keyword>
<evidence type="ECO:0000256" key="1">
    <source>
        <dbReference type="SAM" id="MobiDB-lite"/>
    </source>
</evidence>
<evidence type="ECO:0000313" key="4">
    <source>
        <dbReference type="Proteomes" id="UP000751190"/>
    </source>
</evidence>